<dbReference type="GO" id="GO:0005509">
    <property type="term" value="F:calcium ion binding"/>
    <property type="evidence" value="ECO:0007669"/>
    <property type="project" value="UniProtKB-UniRule"/>
</dbReference>
<dbReference type="SUPFAM" id="SSF49313">
    <property type="entry name" value="Cadherin-like"/>
    <property type="match status" value="1"/>
</dbReference>
<keyword evidence="2 8" id="KW-0812">Transmembrane</keyword>
<dbReference type="Pfam" id="PF15974">
    <property type="entry name" value="Cadherin_tail"/>
    <property type="match status" value="1"/>
</dbReference>
<evidence type="ECO:0000256" key="8">
    <source>
        <dbReference type="SAM" id="Phobius"/>
    </source>
</evidence>
<feature type="compositionally biased region" description="Basic residues" evidence="7">
    <location>
        <begin position="356"/>
        <end position="366"/>
    </location>
</feature>
<evidence type="ECO:0000313" key="10">
    <source>
        <dbReference type="EMBL" id="KAI1898609.1"/>
    </source>
</evidence>
<evidence type="ECO:0000256" key="5">
    <source>
        <dbReference type="ARBA" id="ARBA00023180"/>
    </source>
</evidence>
<comment type="caution">
    <text evidence="10">The sequence shown here is derived from an EMBL/GenBank/DDBJ whole genome shotgun (WGS) entry which is preliminary data.</text>
</comment>
<comment type="subcellular location">
    <subcellularLocation>
        <location evidence="1">Membrane</location>
        <topology evidence="1">Single-pass membrane protein</topology>
    </subcellularLocation>
</comment>
<evidence type="ECO:0000256" key="1">
    <source>
        <dbReference type="ARBA" id="ARBA00004167"/>
    </source>
</evidence>
<feature type="region of interest" description="Disordered" evidence="7">
    <location>
        <begin position="321"/>
        <end position="366"/>
    </location>
</feature>
<dbReference type="PANTHER" id="PTHR24028:SF264">
    <property type="entry name" value="PROTOCADHERIN 1 GAMMA 32"/>
    <property type="match status" value="1"/>
</dbReference>
<dbReference type="InterPro" id="IPR050174">
    <property type="entry name" value="Protocadherin/Cadherin-CA"/>
</dbReference>
<feature type="compositionally biased region" description="Pro residues" evidence="7">
    <location>
        <begin position="333"/>
        <end position="345"/>
    </location>
</feature>
<evidence type="ECO:0000256" key="7">
    <source>
        <dbReference type="SAM" id="MobiDB-lite"/>
    </source>
</evidence>
<dbReference type="EMBL" id="JAERUA010000006">
    <property type="protein sequence ID" value="KAI1898609.1"/>
    <property type="molecule type" value="Genomic_DNA"/>
</dbReference>
<feature type="domain" description="Cadherin" evidence="9">
    <location>
        <begin position="22"/>
        <end position="85"/>
    </location>
</feature>
<evidence type="ECO:0000256" key="4">
    <source>
        <dbReference type="ARBA" id="ARBA00023136"/>
    </source>
</evidence>
<keyword evidence="3 8" id="KW-1133">Transmembrane helix</keyword>
<dbReference type="Pfam" id="PF00028">
    <property type="entry name" value="Cadherin"/>
    <property type="match status" value="1"/>
</dbReference>
<feature type="compositionally biased region" description="Low complexity" evidence="7">
    <location>
        <begin position="346"/>
        <end position="355"/>
    </location>
</feature>
<sequence>MRSLDYEQMNAFRIEVQDALQFRIAPHTGELKTAQKFTEEEEGTVYNIMVVVQDNGTPRLSTTVAISITVEEKDSDSSTDHRKALAKGGGLDDRTKYLIISLACVSAVSILSFVVLLVWCVRHRDSFSYCGDSCCYSRHNVRSRHAQHQRAQKNLHLQLNTDGPIKYMEVVGGPMEHHGLTYRPCYSTLSNRSDFVFIKTLNPPTPMMSNTNTLSMTLSRKHLLTPANEQKPPNNDWRFSQNQRPGTSGAAPPPEGAVGTGPWPNPPTEAEQLQALMAAANEVSEATATLGPGTMGLSTRYSPQFTLQHVPDYRQNVYIPGSTATLTANQQQPPQPALPQPPPQAEAPKAAQTPASKKKSAKKDKK</sequence>
<dbReference type="GO" id="GO:0005886">
    <property type="term" value="C:plasma membrane"/>
    <property type="evidence" value="ECO:0007669"/>
    <property type="project" value="TreeGrafter"/>
</dbReference>
<keyword evidence="11" id="KW-1185">Reference proteome</keyword>
<keyword evidence="4 8" id="KW-0472">Membrane</keyword>
<evidence type="ECO:0000256" key="6">
    <source>
        <dbReference type="PROSITE-ProRule" id="PRU00043"/>
    </source>
</evidence>
<dbReference type="InterPro" id="IPR031904">
    <property type="entry name" value="Cadherin_CBD"/>
</dbReference>
<feature type="compositionally biased region" description="Low complexity" evidence="7">
    <location>
        <begin position="323"/>
        <end position="332"/>
    </location>
</feature>
<feature type="region of interest" description="Disordered" evidence="7">
    <location>
        <begin position="225"/>
        <end position="268"/>
    </location>
</feature>
<dbReference type="PANTHER" id="PTHR24028">
    <property type="entry name" value="CADHERIN-87A"/>
    <property type="match status" value="1"/>
</dbReference>
<feature type="compositionally biased region" description="Polar residues" evidence="7">
    <location>
        <begin position="227"/>
        <end position="246"/>
    </location>
</feature>
<reference evidence="10" key="1">
    <citation type="submission" date="2021-01" db="EMBL/GenBank/DDBJ databases">
        <authorList>
            <person name="Zahm M."/>
            <person name="Roques C."/>
            <person name="Cabau C."/>
            <person name="Klopp C."/>
            <person name="Donnadieu C."/>
            <person name="Jouanno E."/>
            <person name="Lampietro C."/>
            <person name="Louis A."/>
            <person name="Herpin A."/>
            <person name="Echchiki A."/>
            <person name="Berthelot C."/>
            <person name="Parey E."/>
            <person name="Roest-Crollius H."/>
            <person name="Braasch I."/>
            <person name="Postlethwait J."/>
            <person name="Bobe J."/>
            <person name="Montfort J."/>
            <person name="Bouchez O."/>
            <person name="Begum T."/>
            <person name="Mejri S."/>
            <person name="Adams A."/>
            <person name="Chen W.-J."/>
            <person name="Guiguen Y."/>
        </authorList>
    </citation>
    <scope>NUCLEOTIDE SEQUENCE</scope>
    <source>
        <tissue evidence="10">Blood</tissue>
    </source>
</reference>
<proteinExistence type="predicted"/>
<dbReference type="InterPro" id="IPR002126">
    <property type="entry name" value="Cadherin-like_dom"/>
</dbReference>
<dbReference type="CDD" id="cd11304">
    <property type="entry name" value="Cadherin_repeat"/>
    <property type="match status" value="1"/>
</dbReference>
<name>A0A8T3DMB5_9TELE</name>
<dbReference type="Gene3D" id="2.60.40.60">
    <property type="entry name" value="Cadherins"/>
    <property type="match status" value="1"/>
</dbReference>
<protein>
    <recommendedName>
        <fullName evidence="9">Cadherin domain-containing protein</fullName>
    </recommendedName>
</protein>
<feature type="transmembrane region" description="Helical" evidence="8">
    <location>
        <begin position="97"/>
        <end position="119"/>
    </location>
</feature>
<evidence type="ECO:0000259" key="9">
    <source>
        <dbReference type="PROSITE" id="PS50268"/>
    </source>
</evidence>
<dbReference type="AlphaFoldDB" id="A0A8T3DMB5"/>
<dbReference type="Proteomes" id="UP000829720">
    <property type="component" value="Unassembled WGS sequence"/>
</dbReference>
<dbReference type="PROSITE" id="PS50268">
    <property type="entry name" value="CADHERIN_2"/>
    <property type="match status" value="1"/>
</dbReference>
<keyword evidence="6" id="KW-0106">Calcium</keyword>
<dbReference type="GO" id="GO:0007156">
    <property type="term" value="P:homophilic cell adhesion via plasma membrane adhesion molecules"/>
    <property type="evidence" value="ECO:0007669"/>
    <property type="project" value="InterPro"/>
</dbReference>
<gene>
    <name evidence="10" type="ORF">AGOR_G00074150</name>
</gene>
<accession>A0A8T3DMB5</accession>
<dbReference type="InterPro" id="IPR015919">
    <property type="entry name" value="Cadherin-like_sf"/>
</dbReference>
<evidence type="ECO:0000256" key="2">
    <source>
        <dbReference type="ARBA" id="ARBA00022692"/>
    </source>
</evidence>
<evidence type="ECO:0000313" key="11">
    <source>
        <dbReference type="Proteomes" id="UP000829720"/>
    </source>
</evidence>
<dbReference type="OrthoDB" id="8951971at2759"/>
<organism evidence="10 11">
    <name type="scientific">Albula goreensis</name>
    <dbReference type="NCBI Taxonomy" id="1534307"/>
    <lineage>
        <taxon>Eukaryota</taxon>
        <taxon>Metazoa</taxon>
        <taxon>Chordata</taxon>
        <taxon>Craniata</taxon>
        <taxon>Vertebrata</taxon>
        <taxon>Euteleostomi</taxon>
        <taxon>Actinopterygii</taxon>
        <taxon>Neopterygii</taxon>
        <taxon>Teleostei</taxon>
        <taxon>Albuliformes</taxon>
        <taxon>Albulidae</taxon>
        <taxon>Albula</taxon>
    </lineage>
</organism>
<keyword evidence="5" id="KW-0325">Glycoprotein</keyword>
<evidence type="ECO:0000256" key="3">
    <source>
        <dbReference type="ARBA" id="ARBA00022989"/>
    </source>
</evidence>